<dbReference type="AlphaFoldDB" id="A0A9P7V0R3"/>
<gene>
    <name evidence="4" type="ORF">E1B28_000103</name>
</gene>
<feature type="compositionally biased region" description="Low complexity" evidence="1">
    <location>
        <begin position="183"/>
        <end position="206"/>
    </location>
</feature>
<dbReference type="Proteomes" id="UP001049176">
    <property type="component" value="Chromosome 1"/>
</dbReference>
<dbReference type="RefSeq" id="XP_043014602.1">
    <property type="nucleotide sequence ID" value="XM_043145903.1"/>
</dbReference>
<feature type="domain" description="Non-reducing end beta-L-arabinofuranosidase-like GH127 middle" evidence="3">
    <location>
        <begin position="788"/>
        <end position="875"/>
    </location>
</feature>
<reference evidence="4" key="1">
    <citation type="journal article" date="2021" name="Genome Biol. Evol.">
        <title>The assembled and annotated genome of the fairy-ring fungus Marasmius oreades.</title>
        <authorList>
            <person name="Hiltunen M."/>
            <person name="Ament-Velasquez S.L."/>
            <person name="Johannesson H."/>
        </authorList>
    </citation>
    <scope>NUCLEOTIDE SEQUENCE</scope>
    <source>
        <strain evidence="4">03SP1</strain>
    </source>
</reference>
<feature type="chain" id="PRO_5040221504" description="Non-reducing end beta-L-arabinofuranosidase-like GH127 middle domain-containing protein" evidence="2">
    <location>
        <begin position="22"/>
        <end position="1061"/>
    </location>
</feature>
<dbReference type="PANTHER" id="PTHR31151:SF0">
    <property type="entry name" value="PROLINE-TRNA LIGASE (DUF1680)"/>
    <property type="match status" value="1"/>
</dbReference>
<feature type="region of interest" description="Disordered" evidence="1">
    <location>
        <begin position="1018"/>
        <end position="1038"/>
    </location>
</feature>
<dbReference type="KEGG" id="more:E1B28_000103"/>
<evidence type="ECO:0000313" key="5">
    <source>
        <dbReference type="Proteomes" id="UP001049176"/>
    </source>
</evidence>
<evidence type="ECO:0000256" key="1">
    <source>
        <dbReference type="SAM" id="MobiDB-lite"/>
    </source>
</evidence>
<protein>
    <recommendedName>
        <fullName evidence="3">Non-reducing end beta-L-arabinofuranosidase-like GH127 middle domain-containing protein</fullName>
    </recommendedName>
</protein>
<accession>A0A9P7V0R3</accession>
<dbReference type="GeneID" id="66069179"/>
<comment type="caution">
    <text evidence="4">The sequence shown here is derived from an EMBL/GenBank/DDBJ whole genome shotgun (WGS) entry which is preliminary data.</text>
</comment>
<dbReference type="PANTHER" id="PTHR31151">
    <property type="entry name" value="PROLINE-TRNA LIGASE (DUF1680)"/>
    <property type="match status" value="1"/>
</dbReference>
<dbReference type="OrthoDB" id="5358475at2759"/>
<dbReference type="GO" id="GO:0005975">
    <property type="term" value="P:carbohydrate metabolic process"/>
    <property type="evidence" value="ECO:0007669"/>
    <property type="project" value="InterPro"/>
</dbReference>
<feature type="signal peptide" evidence="2">
    <location>
        <begin position="1"/>
        <end position="21"/>
    </location>
</feature>
<organism evidence="4 5">
    <name type="scientific">Marasmius oreades</name>
    <name type="common">fairy-ring Marasmius</name>
    <dbReference type="NCBI Taxonomy" id="181124"/>
    <lineage>
        <taxon>Eukaryota</taxon>
        <taxon>Fungi</taxon>
        <taxon>Dikarya</taxon>
        <taxon>Basidiomycota</taxon>
        <taxon>Agaricomycotina</taxon>
        <taxon>Agaricomycetes</taxon>
        <taxon>Agaricomycetidae</taxon>
        <taxon>Agaricales</taxon>
        <taxon>Marasmiineae</taxon>
        <taxon>Marasmiaceae</taxon>
        <taxon>Marasmius</taxon>
    </lineage>
</organism>
<dbReference type="Pfam" id="PF20736">
    <property type="entry name" value="Glyco_hydro127M"/>
    <property type="match status" value="1"/>
</dbReference>
<dbReference type="EMBL" id="CM032181">
    <property type="protein sequence ID" value="KAG7098132.1"/>
    <property type="molecule type" value="Genomic_DNA"/>
</dbReference>
<name>A0A9P7V0R3_9AGAR</name>
<proteinExistence type="predicted"/>
<keyword evidence="2" id="KW-0732">Signal</keyword>
<feature type="region of interest" description="Disordered" evidence="1">
    <location>
        <begin position="180"/>
        <end position="212"/>
    </location>
</feature>
<feature type="compositionally biased region" description="Gly residues" evidence="1">
    <location>
        <begin position="1021"/>
        <end position="1038"/>
    </location>
</feature>
<dbReference type="Gene3D" id="2.80.10.50">
    <property type="match status" value="2"/>
</dbReference>
<evidence type="ECO:0000313" key="4">
    <source>
        <dbReference type="EMBL" id="KAG7098132.1"/>
    </source>
</evidence>
<keyword evidence="5" id="KW-1185">Reference proteome</keyword>
<sequence length="1061" mass="114128">MKLPSSLLILGLSSTLVHVRAQGVNVDPNAVYTVTLAKGKNAECNPPNIFLSNLGCGTGKTLQDLFNKDDGSKNQHYTFVPVPGMTNTFNIKNNCGQFLSCQACSGTSTTDLFDKDDASGRQRWTLDPVPNTSNTYNIKVAGGRDETCGVFLSTGAGCNDNFVDLFTKDDGSGRQQWVLNRVGNSNGSSGGSSTSSSSASPTSSAGPPLPTDGPAVTLDSSVFYTVTLARGKANGCKPLNNMFSNQGCDSAVHDLWFQDGGFKYQYWRFVPVQGTNNVFNILSSCSKYLSCQDCTGVTTTDLFGKDDGSGRQRWILAPVANSSDTYTIRVAGGRDPAKCGTFLSTAVGCTDNFVDLFTNDDGSGRQQWVVTPVKEDSGTSGKLPLAPLKFNPLPLGSVKPTPDSWLFAQLKAQADGLHGHLQDFWPFVKTSNWIGGKDDYSDLNEAGAYWLNGVVPAAFQLNDQRLMDSVNSWVDYILSHQGSDGWLGPTSPDGKRVLWGRYPALLALMQYAEANTTSTTRVVDALQKFFVGMNDMLKNGGNGLEQWGIMRWYEPGIVLHWLIENHPNGQEATYENVLKLLKYGGANWKGYFTDLDFPKTAINVVDITGHGVNVGQAIKSEAISYRYSHDPSDLDSTRQRINLIEKYHGSVSGVLKADEHLAGLHPSRGSELCTVVESMYSYEYAYTVMGDNALADKVERLAFNALPGTFIEDMWGHQYLQQSNQPWAKSMDPSLFATAGPDSAIYGLAPNYPCCTVNHGQGWPKFISHAYMTSSDGSTLHHVLLSPTTVTTTLSGDNKVTVTSKTNYPFNSRLDYITSSDKQFNFGIRVPTWVSGTVTYSVDGGSSQNGSPDSNGYVVVNVPAGSHQISVTIPMTIQTEARFNGARAVNRGPVVYSLELGYDPKVLKSYDYGNSKDWQLDPSSSWQVAIDPSSLKWNGDTNSTNLTQSGSGSVFAPGGAPVSISATMCPIIWSVVKNTADVPPVSPAVCTGAESEVKLIPYGAAKLRMSELPNFQSKAASGGGGNAGGGGGGGGGGKSKSEAVRLRYGVLAIYADWCFEQ</sequence>
<evidence type="ECO:0000259" key="3">
    <source>
        <dbReference type="Pfam" id="PF20736"/>
    </source>
</evidence>
<evidence type="ECO:0000256" key="2">
    <source>
        <dbReference type="SAM" id="SignalP"/>
    </source>
</evidence>
<dbReference type="SUPFAM" id="SSF48208">
    <property type="entry name" value="Six-hairpin glycosidases"/>
    <property type="match status" value="1"/>
</dbReference>
<dbReference type="InterPro" id="IPR049046">
    <property type="entry name" value="Beta-AFase-like_GH127_middle"/>
</dbReference>
<dbReference type="InterPro" id="IPR008928">
    <property type="entry name" value="6-hairpin_glycosidase_sf"/>
</dbReference>